<proteinExistence type="inferred from homology"/>
<comment type="caution">
    <text evidence="12">The sequence shown here is derived from an EMBL/GenBank/DDBJ whole genome shotgun (WGS) entry which is preliminary data.</text>
</comment>
<keyword evidence="6" id="KW-0653">Protein transport</keyword>
<accession>A0AAU9LNQ1</accession>
<dbReference type="AlphaFoldDB" id="A0AAU9LNQ1"/>
<dbReference type="Pfam" id="PF03911">
    <property type="entry name" value="Sec61_beta"/>
    <property type="match status" value="1"/>
</dbReference>
<dbReference type="GO" id="GO:0005784">
    <property type="term" value="C:Sec61 translocon complex"/>
    <property type="evidence" value="ECO:0007669"/>
    <property type="project" value="InterPro"/>
</dbReference>
<evidence type="ECO:0000256" key="9">
    <source>
        <dbReference type="ARBA" id="ARBA00023136"/>
    </source>
</evidence>
<comment type="subcellular location">
    <subcellularLocation>
        <location evidence="1">Endoplasmic reticulum membrane</location>
        <topology evidence="1">Single-pass membrane protein</topology>
    </subcellularLocation>
</comment>
<feature type="transmembrane region" description="Helical" evidence="11">
    <location>
        <begin position="104"/>
        <end position="123"/>
    </location>
</feature>
<name>A0AAU9LNQ1_9ASTR</name>
<keyword evidence="3" id="KW-0813">Transport</keyword>
<evidence type="ECO:0000313" key="12">
    <source>
        <dbReference type="EMBL" id="CAH1416095.1"/>
    </source>
</evidence>
<keyword evidence="5" id="KW-0256">Endoplasmic reticulum</keyword>
<keyword evidence="4 11" id="KW-0812">Transmembrane</keyword>
<evidence type="ECO:0000256" key="8">
    <source>
        <dbReference type="ARBA" id="ARBA00023010"/>
    </source>
</evidence>
<keyword evidence="7 11" id="KW-1133">Transmembrane helix</keyword>
<keyword evidence="9 11" id="KW-0472">Membrane</keyword>
<feature type="region of interest" description="Disordered" evidence="10">
    <location>
        <begin position="54"/>
        <end position="80"/>
    </location>
</feature>
<evidence type="ECO:0000256" key="11">
    <source>
        <dbReference type="SAM" id="Phobius"/>
    </source>
</evidence>
<dbReference type="Proteomes" id="UP001157418">
    <property type="component" value="Unassembled WGS sequence"/>
</dbReference>
<evidence type="ECO:0000256" key="10">
    <source>
        <dbReference type="SAM" id="MobiDB-lite"/>
    </source>
</evidence>
<evidence type="ECO:0000313" key="13">
    <source>
        <dbReference type="Proteomes" id="UP001157418"/>
    </source>
</evidence>
<dbReference type="PANTHER" id="PTHR13509">
    <property type="entry name" value="SEC61 SUBUNIT BETA"/>
    <property type="match status" value="1"/>
</dbReference>
<dbReference type="GO" id="GO:0006886">
    <property type="term" value="P:intracellular protein transport"/>
    <property type="evidence" value="ECO:0007669"/>
    <property type="project" value="InterPro"/>
</dbReference>
<evidence type="ECO:0008006" key="14">
    <source>
        <dbReference type="Google" id="ProtNLM"/>
    </source>
</evidence>
<evidence type="ECO:0000256" key="1">
    <source>
        <dbReference type="ARBA" id="ARBA00004389"/>
    </source>
</evidence>
<dbReference type="EMBL" id="CAKMRJ010000002">
    <property type="protein sequence ID" value="CAH1416095.1"/>
    <property type="molecule type" value="Genomic_DNA"/>
</dbReference>
<reference evidence="12 13" key="1">
    <citation type="submission" date="2022-01" db="EMBL/GenBank/DDBJ databases">
        <authorList>
            <person name="Xiong W."/>
            <person name="Schranz E."/>
        </authorList>
    </citation>
    <scope>NUCLEOTIDE SEQUENCE [LARGE SCALE GENOMIC DNA]</scope>
</reference>
<feature type="compositionally biased region" description="Low complexity" evidence="10">
    <location>
        <begin position="54"/>
        <end position="65"/>
    </location>
</feature>
<sequence length="288" mass="29903">MAKTTNHTWQTLIGLIDVAATIPNAKKFNATKGERYRNLLIYLLKRMALNGGAPPRGSAAAAAANLRRRRTGGATGSSAPGGTAGNMLQFYTDDAPGLKISPNVVLVMSIGFIAFVAVLHVMAANSWSMQDSALGEDVGGDTIARRLRRKCNIEPFLDESPFVIEIADGDELSGAEAVRQGKTIDAGGCPTSPSASNDIPSKVGHSFSGAPGVVLVVDRIVESSEFALGIHHMKAAWVAAGVVKGKQAALALSSGSGSGPSEPDAGVGIVPWTSTLSRVTYYLPFVVA</sequence>
<gene>
    <name evidence="12" type="ORF">LVIROSA_LOCUS3883</name>
</gene>
<keyword evidence="13" id="KW-1185">Reference proteome</keyword>
<evidence type="ECO:0000256" key="4">
    <source>
        <dbReference type="ARBA" id="ARBA00022692"/>
    </source>
</evidence>
<evidence type="ECO:0000256" key="5">
    <source>
        <dbReference type="ARBA" id="ARBA00022824"/>
    </source>
</evidence>
<evidence type="ECO:0000256" key="7">
    <source>
        <dbReference type="ARBA" id="ARBA00022989"/>
    </source>
</evidence>
<evidence type="ECO:0000256" key="6">
    <source>
        <dbReference type="ARBA" id="ARBA00022927"/>
    </source>
</evidence>
<keyword evidence="8" id="KW-0811">Translocation</keyword>
<evidence type="ECO:0000256" key="3">
    <source>
        <dbReference type="ARBA" id="ARBA00022448"/>
    </source>
</evidence>
<protein>
    <recommendedName>
        <fullName evidence="14">Protein transport protein Sec61 subunit beta</fullName>
    </recommendedName>
</protein>
<organism evidence="12 13">
    <name type="scientific">Lactuca virosa</name>
    <dbReference type="NCBI Taxonomy" id="75947"/>
    <lineage>
        <taxon>Eukaryota</taxon>
        <taxon>Viridiplantae</taxon>
        <taxon>Streptophyta</taxon>
        <taxon>Embryophyta</taxon>
        <taxon>Tracheophyta</taxon>
        <taxon>Spermatophyta</taxon>
        <taxon>Magnoliopsida</taxon>
        <taxon>eudicotyledons</taxon>
        <taxon>Gunneridae</taxon>
        <taxon>Pentapetalae</taxon>
        <taxon>asterids</taxon>
        <taxon>campanulids</taxon>
        <taxon>Asterales</taxon>
        <taxon>Asteraceae</taxon>
        <taxon>Cichorioideae</taxon>
        <taxon>Cichorieae</taxon>
        <taxon>Lactucinae</taxon>
        <taxon>Lactuca</taxon>
    </lineage>
</organism>
<dbReference type="InterPro" id="IPR030671">
    <property type="entry name" value="Sec61-beta/Sbh"/>
</dbReference>
<dbReference type="InterPro" id="IPR016482">
    <property type="entry name" value="SecG/Sec61-beta/Sbh"/>
</dbReference>
<comment type="similarity">
    <text evidence="2">Belongs to the SEC61-beta family.</text>
</comment>
<evidence type="ECO:0000256" key="2">
    <source>
        <dbReference type="ARBA" id="ARBA00006103"/>
    </source>
</evidence>